<evidence type="ECO:0000313" key="2">
    <source>
        <dbReference type="Proteomes" id="UP000631114"/>
    </source>
</evidence>
<accession>A0A835I3P6</accession>
<comment type="caution">
    <text evidence="1">The sequence shown here is derived from an EMBL/GenBank/DDBJ whole genome shotgun (WGS) entry which is preliminary data.</text>
</comment>
<name>A0A835I3P6_9MAGN</name>
<dbReference type="Proteomes" id="UP000631114">
    <property type="component" value="Unassembled WGS sequence"/>
</dbReference>
<reference evidence="1 2" key="1">
    <citation type="submission" date="2020-10" db="EMBL/GenBank/DDBJ databases">
        <title>The Coptis chinensis genome and diversification of protoberbering-type alkaloids.</title>
        <authorList>
            <person name="Wang B."/>
            <person name="Shu S."/>
            <person name="Song C."/>
            <person name="Liu Y."/>
        </authorList>
    </citation>
    <scope>NUCLEOTIDE SEQUENCE [LARGE SCALE GENOMIC DNA]</scope>
    <source>
        <strain evidence="1">HL-2020</strain>
        <tissue evidence="1">Leaf</tissue>
    </source>
</reference>
<evidence type="ECO:0000313" key="1">
    <source>
        <dbReference type="EMBL" id="KAF9610011.1"/>
    </source>
</evidence>
<keyword evidence="2" id="KW-1185">Reference proteome</keyword>
<dbReference type="AlphaFoldDB" id="A0A835I3P6"/>
<gene>
    <name evidence="1" type="ORF">IFM89_019651</name>
</gene>
<organism evidence="1 2">
    <name type="scientific">Coptis chinensis</name>
    <dbReference type="NCBI Taxonomy" id="261450"/>
    <lineage>
        <taxon>Eukaryota</taxon>
        <taxon>Viridiplantae</taxon>
        <taxon>Streptophyta</taxon>
        <taxon>Embryophyta</taxon>
        <taxon>Tracheophyta</taxon>
        <taxon>Spermatophyta</taxon>
        <taxon>Magnoliopsida</taxon>
        <taxon>Ranunculales</taxon>
        <taxon>Ranunculaceae</taxon>
        <taxon>Coptidoideae</taxon>
        <taxon>Coptis</taxon>
    </lineage>
</organism>
<dbReference type="EMBL" id="JADFTS010000004">
    <property type="protein sequence ID" value="KAF9610011.1"/>
    <property type="molecule type" value="Genomic_DNA"/>
</dbReference>
<protein>
    <submittedName>
        <fullName evidence="1">Uncharacterized protein</fullName>
    </submittedName>
</protein>
<sequence length="321" mass="35922">MFFTETTFNYIDFLLQAITEKNSATTSFAARIQRSGYIVRDSGFADCSTIRLSTINPGVCFATPIFQFDGLVAMHFKFLQRWNRFVTDAVVVVLDGILELLCWLYDLGSSNFFRMKTGNSKVLMMTMSFSTSSIWPYYRMEYLEIAIVFYGSQCSLILIVHRLRRVRDCGNSRDGGNGRNCGDGWDGNIVGPQGVIEPPDNVGNGDEPTGIVGNGNVGMVKPGIVGKVGNVGAKRRRALRLTELETWEVYPKSWNAIYVGWDNVGMWNIRVKTGSSQYLGQAVPSSKSTALLNHGEMNILFQRMLFSRGRPSSYNRTSIIQ</sequence>
<proteinExistence type="predicted"/>